<protein>
    <submittedName>
        <fullName evidence="1">Uncharacterized protein</fullName>
    </submittedName>
</protein>
<sequence length="66" mass="7647">MSDNKEKLNDREKLFILESITRFYNSLGNPNKEAQNIFDSLNTKLRTENIEKLIQDSAPTTQFLLG</sequence>
<evidence type="ECO:0000313" key="1">
    <source>
        <dbReference type="EMBL" id="KKN73006.1"/>
    </source>
</evidence>
<name>A0A0F9VHK5_9ZZZZ</name>
<dbReference type="EMBL" id="LAZR01000352">
    <property type="protein sequence ID" value="KKN73006.1"/>
    <property type="molecule type" value="Genomic_DNA"/>
</dbReference>
<accession>A0A0F9VHK5</accession>
<gene>
    <name evidence="1" type="ORF">LCGC14_0405600</name>
</gene>
<proteinExistence type="predicted"/>
<reference evidence="1" key="1">
    <citation type="journal article" date="2015" name="Nature">
        <title>Complex archaea that bridge the gap between prokaryotes and eukaryotes.</title>
        <authorList>
            <person name="Spang A."/>
            <person name="Saw J.H."/>
            <person name="Jorgensen S.L."/>
            <person name="Zaremba-Niedzwiedzka K."/>
            <person name="Martijn J."/>
            <person name="Lind A.E."/>
            <person name="van Eijk R."/>
            <person name="Schleper C."/>
            <person name="Guy L."/>
            <person name="Ettema T.J."/>
        </authorList>
    </citation>
    <scope>NUCLEOTIDE SEQUENCE</scope>
</reference>
<comment type="caution">
    <text evidence="1">The sequence shown here is derived from an EMBL/GenBank/DDBJ whole genome shotgun (WGS) entry which is preliminary data.</text>
</comment>
<organism evidence="1">
    <name type="scientific">marine sediment metagenome</name>
    <dbReference type="NCBI Taxonomy" id="412755"/>
    <lineage>
        <taxon>unclassified sequences</taxon>
        <taxon>metagenomes</taxon>
        <taxon>ecological metagenomes</taxon>
    </lineage>
</organism>
<dbReference type="AlphaFoldDB" id="A0A0F9VHK5"/>